<dbReference type="CDD" id="cd00882">
    <property type="entry name" value="Ras_like_GTPase"/>
    <property type="match status" value="1"/>
</dbReference>
<dbReference type="Gene3D" id="3.40.50.300">
    <property type="entry name" value="P-loop containing nucleotide triphosphate hydrolases"/>
    <property type="match status" value="1"/>
</dbReference>
<reference evidence="2 3" key="1">
    <citation type="journal article" date="2016" name="Mol. Biol. Evol.">
        <title>Comparative Genomics of Early-Diverging Mushroom-Forming Fungi Provides Insights into the Origins of Lignocellulose Decay Capabilities.</title>
        <authorList>
            <person name="Nagy L.G."/>
            <person name="Riley R."/>
            <person name="Tritt A."/>
            <person name="Adam C."/>
            <person name="Daum C."/>
            <person name="Floudas D."/>
            <person name="Sun H."/>
            <person name="Yadav J.S."/>
            <person name="Pangilinan J."/>
            <person name="Larsson K.H."/>
            <person name="Matsuura K."/>
            <person name="Barry K."/>
            <person name="Labutti K."/>
            <person name="Kuo R."/>
            <person name="Ohm R.A."/>
            <person name="Bhattacharya S.S."/>
            <person name="Shirouzu T."/>
            <person name="Yoshinaga Y."/>
            <person name="Martin F.M."/>
            <person name="Grigoriev I.V."/>
            <person name="Hibbett D.S."/>
        </authorList>
    </citation>
    <scope>NUCLEOTIDE SEQUENCE [LARGE SCALE GENOMIC DNA]</scope>
    <source>
        <strain evidence="2 3">CBS 109695</strain>
    </source>
</reference>
<dbReference type="Proteomes" id="UP000076532">
    <property type="component" value="Unassembled WGS sequence"/>
</dbReference>
<evidence type="ECO:0000313" key="3">
    <source>
        <dbReference type="Proteomes" id="UP000076532"/>
    </source>
</evidence>
<keyword evidence="3" id="KW-1185">Reference proteome</keyword>
<protein>
    <recommendedName>
        <fullName evidence="1">G domain-containing protein</fullName>
    </recommendedName>
</protein>
<accession>A0A166UU88</accession>
<sequence length="304" mass="34264">MQAEDQIVAVMGPTGAGKSTFIEYATGNSAGTVGHGLQSFTTAIREARVPHRKKPFSVVFVDTPGFDDTEKTDVEVLAMIADWLVTVYKEKAKLVAIIYLHRINENRMGGSLMKNLQIFSNMCGRQAMPNVVIVTTMWGEVSLSIGARREEELKVDFWNDMLANGCKIARFEDSYESAWSIVGDLLENRTTQVLLSAEMVEDRHQLNETKAAVALNHQLQKLVKEQKDATRLLHEQARKQDDQLLAERLLQQRKAIQEDIFQTQEQLRRLKIPLKRQLASNFGSIKASHFGGLHSLRTVRSSLI</sequence>
<organism evidence="2 3">
    <name type="scientific">Athelia psychrophila</name>
    <dbReference type="NCBI Taxonomy" id="1759441"/>
    <lineage>
        <taxon>Eukaryota</taxon>
        <taxon>Fungi</taxon>
        <taxon>Dikarya</taxon>
        <taxon>Basidiomycota</taxon>
        <taxon>Agaricomycotina</taxon>
        <taxon>Agaricomycetes</taxon>
        <taxon>Agaricomycetidae</taxon>
        <taxon>Atheliales</taxon>
        <taxon>Atheliaceae</taxon>
        <taxon>Athelia</taxon>
    </lineage>
</organism>
<name>A0A166UU88_9AGAM</name>
<dbReference type="GO" id="GO:0005525">
    <property type="term" value="F:GTP binding"/>
    <property type="evidence" value="ECO:0007669"/>
    <property type="project" value="InterPro"/>
</dbReference>
<dbReference type="InterPro" id="IPR027417">
    <property type="entry name" value="P-loop_NTPase"/>
</dbReference>
<gene>
    <name evidence="2" type="ORF">FIBSPDRAFT_775451</name>
</gene>
<dbReference type="STRING" id="436010.A0A166UU88"/>
<dbReference type="OrthoDB" id="8954335at2759"/>
<dbReference type="SUPFAM" id="SSF52540">
    <property type="entry name" value="P-loop containing nucleoside triphosphate hydrolases"/>
    <property type="match status" value="1"/>
</dbReference>
<dbReference type="AlphaFoldDB" id="A0A166UU88"/>
<dbReference type="EMBL" id="KV417487">
    <property type="protein sequence ID" value="KZP32036.1"/>
    <property type="molecule type" value="Genomic_DNA"/>
</dbReference>
<proteinExistence type="predicted"/>
<dbReference type="Pfam" id="PF01926">
    <property type="entry name" value="MMR_HSR1"/>
    <property type="match status" value="1"/>
</dbReference>
<evidence type="ECO:0000259" key="1">
    <source>
        <dbReference type="Pfam" id="PF01926"/>
    </source>
</evidence>
<dbReference type="InterPro" id="IPR006073">
    <property type="entry name" value="GTP-bd"/>
</dbReference>
<feature type="domain" description="G" evidence="1">
    <location>
        <begin position="8"/>
        <end position="88"/>
    </location>
</feature>
<evidence type="ECO:0000313" key="2">
    <source>
        <dbReference type="EMBL" id="KZP32036.1"/>
    </source>
</evidence>